<protein>
    <submittedName>
        <fullName evidence="2">Uncharacterized protein</fullName>
    </submittedName>
</protein>
<organism evidence="2 3">
    <name type="scientific">Microcystis aeruginosa NIES-3807</name>
    <dbReference type="NCBI Taxonomy" id="2517785"/>
    <lineage>
        <taxon>Bacteria</taxon>
        <taxon>Bacillati</taxon>
        <taxon>Cyanobacteriota</taxon>
        <taxon>Cyanophyceae</taxon>
        <taxon>Oscillatoriophycideae</taxon>
        <taxon>Chroococcales</taxon>
        <taxon>Microcystaceae</taxon>
        <taxon>Microcystis</taxon>
    </lineage>
</organism>
<dbReference type="RefSeq" id="WP_159297411.1">
    <property type="nucleotide sequence ID" value="NZ_BJCK01000034.1"/>
</dbReference>
<dbReference type="Proteomes" id="UP000441080">
    <property type="component" value="Unassembled WGS sequence"/>
</dbReference>
<evidence type="ECO:0000256" key="1">
    <source>
        <dbReference type="SAM" id="Coils"/>
    </source>
</evidence>
<dbReference type="EMBL" id="BJCK01000034">
    <property type="protein sequence ID" value="GCL59109.1"/>
    <property type="molecule type" value="Genomic_DNA"/>
</dbReference>
<sequence>MSSFEDLRKIQARQQQEEARKLEAKKRLEAESRENQYRYNQARERAERARQSFLLAQEAQNNRILYHFSSLVPEILDEFGQLIYGTRVERKVEYTRGFLGIGSSEIVREIPYKNYHFKKVSDYRFELRAGNLNDIGIIYSGDDGAYSIELKTQRKQFIESYLRLENGIQKSADCSHCADFIIEFCKICYYRITLERMSSVELESLASCYIDPFSEDQYKHIVHEDRIKDMIKLQRLDIEKALTEIWQAKNKYA</sequence>
<name>A0AAD3GA35_MICAE</name>
<gene>
    <name evidence="2" type="ORF">NIES3807_22810</name>
</gene>
<evidence type="ECO:0000313" key="3">
    <source>
        <dbReference type="Proteomes" id="UP000441080"/>
    </source>
</evidence>
<accession>A0AAD3GA35</accession>
<reference evidence="2 3" key="1">
    <citation type="submission" date="2019-02" db="EMBL/GenBank/DDBJ databases">
        <title>Draft genome sequence of Arthrospira platensis NIES-3807.</title>
        <authorList>
            <person name="Yamaguchi H."/>
            <person name="Suzuki S."/>
            <person name="Kawachi M."/>
        </authorList>
    </citation>
    <scope>NUCLEOTIDE SEQUENCE [LARGE SCALE GENOMIC DNA]</scope>
    <source>
        <strain evidence="2 3">NIES-3807</strain>
    </source>
</reference>
<evidence type="ECO:0000313" key="2">
    <source>
        <dbReference type="EMBL" id="GCL59109.1"/>
    </source>
</evidence>
<feature type="coiled-coil region" evidence="1">
    <location>
        <begin position="7"/>
        <end position="45"/>
    </location>
</feature>
<keyword evidence="1" id="KW-0175">Coiled coil</keyword>
<proteinExistence type="predicted"/>
<comment type="caution">
    <text evidence="2">The sequence shown here is derived from an EMBL/GenBank/DDBJ whole genome shotgun (WGS) entry which is preliminary data.</text>
</comment>
<dbReference type="AlphaFoldDB" id="A0AAD3GA35"/>